<keyword evidence="2" id="KW-1185">Reference proteome</keyword>
<reference evidence="1" key="2">
    <citation type="submission" date="2022-03" db="EMBL/GenBank/DDBJ databases">
        <title>Draft title - Genomic analysis of global carrot germplasm unveils the trajectory of domestication and the origin of high carotenoid orange carrot.</title>
        <authorList>
            <person name="Iorizzo M."/>
            <person name="Ellison S."/>
            <person name="Senalik D."/>
            <person name="Macko-Podgorni A."/>
            <person name="Grzebelus D."/>
            <person name="Bostan H."/>
            <person name="Rolling W."/>
            <person name="Curaba J."/>
            <person name="Simon P."/>
        </authorList>
    </citation>
    <scope>NUCLEOTIDE SEQUENCE</scope>
    <source>
        <tissue evidence="1">Leaf</tissue>
    </source>
</reference>
<proteinExistence type="predicted"/>
<evidence type="ECO:0000313" key="1">
    <source>
        <dbReference type="EMBL" id="WOG81707.1"/>
    </source>
</evidence>
<evidence type="ECO:0000313" key="2">
    <source>
        <dbReference type="Proteomes" id="UP000077755"/>
    </source>
</evidence>
<sequence length="39" mass="4527">MRRGCQTRTRSLRSDEMTCFCFVLETFECFKGFGGSLIL</sequence>
<dbReference type="EMBL" id="CP093343">
    <property type="protein sequence ID" value="WOG81707.1"/>
    <property type="molecule type" value="Genomic_DNA"/>
</dbReference>
<gene>
    <name evidence="1" type="ORF">DCAR_0100858</name>
</gene>
<protein>
    <submittedName>
        <fullName evidence="1">Uncharacterized protein</fullName>
    </submittedName>
</protein>
<accession>A0AAF1AII8</accession>
<reference evidence="1" key="1">
    <citation type="journal article" date="2016" name="Nat. Genet.">
        <title>A high-quality carrot genome assembly provides new insights into carotenoid accumulation and asterid genome evolution.</title>
        <authorList>
            <person name="Iorizzo M."/>
            <person name="Ellison S."/>
            <person name="Senalik D."/>
            <person name="Zeng P."/>
            <person name="Satapoomin P."/>
            <person name="Huang J."/>
            <person name="Bowman M."/>
            <person name="Iovene M."/>
            <person name="Sanseverino W."/>
            <person name="Cavagnaro P."/>
            <person name="Yildiz M."/>
            <person name="Macko-Podgorni A."/>
            <person name="Moranska E."/>
            <person name="Grzebelus E."/>
            <person name="Grzebelus D."/>
            <person name="Ashrafi H."/>
            <person name="Zheng Z."/>
            <person name="Cheng S."/>
            <person name="Spooner D."/>
            <person name="Van Deynze A."/>
            <person name="Simon P."/>
        </authorList>
    </citation>
    <scope>NUCLEOTIDE SEQUENCE</scope>
    <source>
        <tissue evidence="1">Leaf</tissue>
    </source>
</reference>
<name>A0AAF1AII8_DAUCS</name>
<dbReference type="Proteomes" id="UP000077755">
    <property type="component" value="Chromosome 1"/>
</dbReference>
<dbReference type="AlphaFoldDB" id="A0AAF1AII8"/>
<organism evidence="1 2">
    <name type="scientific">Daucus carota subsp. sativus</name>
    <name type="common">Carrot</name>
    <dbReference type="NCBI Taxonomy" id="79200"/>
    <lineage>
        <taxon>Eukaryota</taxon>
        <taxon>Viridiplantae</taxon>
        <taxon>Streptophyta</taxon>
        <taxon>Embryophyta</taxon>
        <taxon>Tracheophyta</taxon>
        <taxon>Spermatophyta</taxon>
        <taxon>Magnoliopsida</taxon>
        <taxon>eudicotyledons</taxon>
        <taxon>Gunneridae</taxon>
        <taxon>Pentapetalae</taxon>
        <taxon>asterids</taxon>
        <taxon>campanulids</taxon>
        <taxon>Apiales</taxon>
        <taxon>Apiaceae</taxon>
        <taxon>Apioideae</taxon>
        <taxon>Scandiceae</taxon>
        <taxon>Daucinae</taxon>
        <taxon>Daucus</taxon>
        <taxon>Daucus sect. Daucus</taxon>
    </lineage>
</organism>